<dbReference type="InParanoid" id="G3H4P0"/>
<evidence type="ECO:0000313" key="3">
    <source>
        <dbReference type="Proteomes" id="UP000001075"/>
    </source>
</evidence>
<proteinExistence type="predicted"/>
<dbReference type="EMBL" id="JH000144">
    <property type="protein sequence ID" value="EGV96649.1"/>
    <property type="molecule type" value="Genomic_DNA"/>
</dbReference>
<evidence type="ECO:0000259" key="1">
    <source>
        <dbReference type="Pfam" id="PF00160"/>
    </source>
</evidence>
<dbReference type="SUPFAM" id="SSF50891">
    <property type="entry name" value="Cyclophilin-like"/>
    <property type="match status" value="1"/>
</dbReference>
<dbReference type="InterPro" id="IPR029000">
    <property type="entry name" value="Cyclophilin-like_dom_sf"/>
</dbReference>
<dbReference type="InterPro" id="IPR002130">
    <property type="entry name" value="Cyclophilin-type_PPIase_dom"/>
</dbReference>
<dbReference type="AlphaFoldDB" id="G3H4P0"/>
<reference evidence="3" key="1">
    <citation type="journal article" date="2011" name="Nat. Biotechnol.">
        <title>The genomic sequence of the Chinese hamster ovary (CHO)-K1 cell line.</title>
        <authorList>
            <person name="Xu X."/>
            <person name="Nagarajan H."/>
            <person name="Lewis N.E."/>
            <person name="Pan S."/>
            <person name="Cai Z."/>
            <person name="Liu X."/>
            <person name="Chen W."/>
            <person name="Xie M."/>
            <person name="Wang W."/>
            <person name="Hammond S."/>
            <person name="Andersen M.R."/>
            <person name="Neff N."/>
            <person name="Passarelli B."/>
            <person name="Koh W."/>
            <person name="Fan H.C."/>
            <person name="Wang J."/>
            <person name="Gui Y."/>
            <person name="Lee K.H."/>
            <person name="Betenbaugh M.J."/>
            <person name="Quake S.R."/>
            <person name="Famili I."/>
            <person name="Palsson B.O."/>
            <person name="Wang J."/>
        </authorList>
    </citation>
    <scope>NUCLEOTIDE SEQUENCE [LARGE SCALE GENOMIC DNA]</scope>
    <source>
        <strain evidence="3">CHO K1 cell line</strain>
    </source>
</reference>
<gene>
    <name evidence="2" type="ORF">I79_005246</name>
</gene>
<dbReference type="STRING" id="10029.G3H4P0"/>
<evidence type="ECO:0000313" key="2">
    <source>
        <dbReference type="EMBL" id="EGV96649.1"/>
    </source>
</evidence>
<name>G3H4P0_CRIGR</name>
<dbReference type="GO" id="GO:0003755">
    <property type="term" value="F:peptidyl-prolyl cis-trans isomerase activity"/>
    <property type="evidence" value="ECO:0007669"/>
    <property type="project" value="InterPro"/>
</dbReference>
<dbReference type="Proteomes" id="UP000001075">
    <property type="component" value="Unassembled WGS sequence"/>
</dbReference>
<dbReference type="Pfam" id="PF00160">
    <property type="entry name" value="Pro_isomerase"/>
    <property type="match status" value="1"/>
</dbReference>
<sequence length="84" mass="9866">MERNLRMRIHPEVYWSRHLVHGKCWTKHKWFPGFICTAKTECLDGNNEVFGKVKEGTNIVETMEEHFGSRNKTSKKITISDCGR</sequence>
<accession>G3H4P0</accession>
<organism evidence="2 3">
    <name type="scientific">Cricetulus griseus</name>
    <name type="common">Chinese hamster</name>
    <name type="synonym">Cricetulus barabensis griseus</name>
    <dbReference type="NCBI Taxonomy" id="10029"/>
    <lineage>
        <taxon>Eukaryota</taxon>
        <taxon>Metazoa</taxon>
        <taxon>Chordata</taxon>
        <taxon>Craniata</taxon>
        <taxon>Vertebrata</taxon>
        <taxon>Euteleostomi</taxon>
        <taxon>Mammalia</taxon>
        <taxon>Eutheria</taxon>
        <taxon>Euarchontoglires</taxon>
        <taxon>Glires</taxon>
        <taxon>Rodentia</taxon>
        <taxon>Myomorpha</taxon>
        <taxon>Muroidea</taxon>
        <taxon>Cricetidae</taxon>
        <taxon>Cricetinae</taxon>
        <taxon>Cricetulus</taxon>
    </lineage>
</organism>
<protein>
    <submittedName>
        <fullName evidence="2">Peptidyl-prolyl cis-trans isomerase A</fullName>
    </submittedName>
</protein>
<keyword evidence="2" id="KW-0413">Isomerase</keyword>
<feature type="domain" description="PPIase cyclophilin-type" evidence="1">
    <location>
        <begin position="34"/>
        <end position="83"/>
    </location>
</feature>
<dbReference type="Gene3D" id="2.40.100.10">
    <property type="entry name" value="Cyclophilin-like"/>
    <property type="match status" value="1"/>
</dbReference>